<dbReference type="Pfam" id="PF01762">
    <property type="entry name" value="Galactosyl_T"/>
    <property type="match status" value="1"/>
</dbReference>
<evidence type="ECO:0000256" key="7">
    <source>
        <dbReference type="ARBA" id="ARBA00022676"/>
    </source>
</evidence>
<proteinExistence type="inferred from homology"/>
<comment type="cofactor">
    <cofactor evidence="1">
        <name>Mn(2+)</name>
        <dbReference type="ChEBI" id="CHEBI:29035"/>
    </cofactor>
</comment>
<dbReference type="InterPro" id="IPR027417">
    <property type="entry name" value="P-loop_NTPase"/>
</dbReference>
<comment type="function">
    <text evidence="21">Possesses hydroxyproline O-galactosyltransferase activity. Transfers galactose from UDP-galactose to hydroxyproline residues in the arabinogalactan proteins (AGPs). Is specific for AGPs containing non-contiguous peptidyl hydroxyproline residues. Utilizes UDP-galactose solely as sugar donor. The addition of galactose onto the peptidyl hydroxyproline residues in AGP core proteins represents the first committed step in arabinogalactan polysaccharide addition. AGP glycans play essential roles in both vegetative and reproductive plant growth.</text>
</comment>
<evidence type="ECO:0000256" key="19">
    <source>
        <dbReference type="ARBA" id="ARBA00023211"/>
    </source>
</evidence>
<evidence type="ECO:0000256" key="3">
    <source>
        <dbReference type="ARBA" id="ARBA00004323"/>
    </source>
</evidence>
<comment type="subcellular location">
    <subcellularLocation>
        <location evidence="3">Golgi apparatus membrane</location>
        <topology evidence="3">Single-pass type II membrane protein</topology>
    </subcellularLocation>
</comment>
<comment type="catalytic activity">
    <reaction evidence="20">
        <text>ATP + H2O = ADP + phosphate + H(+)</text>
        <dbReference type="Rhea" id="RHEA:13065"/>
        <dbReference type="ChEBI" id="CHEBI:15377"/>
        <dbReference type="ChEBI" id="CHEBI:15378"/>
        <dbReference type="ChEBI" id="CHEBI:30616"/>
        <dbReference type="ChEBI" id="CHEBI:43474"/>
        <dbReference type="ChEBI" id="CHEBI:456216"/>
    </reaction>
</comment>
<dbReference type="AlphaFoldDB" id="A0AA86SD23"/>
<dbReference type="Pfam" id="PF00004">
    <property type="entry name" value="AAA"/>
    <property type="match status" value="1"/>
</dbReference>
<evidence type="ECO:0000256" key="21">
    <source>
        <dbReference type="ARBA" id="ARBA00059439"/>
    </source>
</evidence>
<evidence type="ECO:0000256" key="13">
    <source>
        <dbReference type="ARBA" id="ARBA00022842"/>
    </source>
</evidence>
<evidence type="ECO:0000313" key="25">
    <source>
        <dbReference type="EMBL" id="CAJ1943992.1"/>
    </source>
</evidence>
<feature type="region of interest" description="Disordered" evidence="22">
    <location>
        <begin position="1"/>
        <end position="39"/>
    </location>
</feature>
<dbReference type="SUPFAM" id="SSF49899">
    <property type="entry name" value="Concanavalin A-like lectins/glucanases"/>
    <property type="match status" value="1"/>
</dbReference>
<dbReference type="InterPro" id="IPR025753">
    <property type="entry name" value="AAA_N_dom"/>
</dbReference>
<evidence type="ECO:0000256" key="6">
    <source>
        <dbReference type="ARBA" id="ARBA00008661"/>
    </source>
</evidence>
<keyword evidence="16" id="KW-0333">Golgi apparatus</keyword>
<dbReference type="GO" id="GO:0010405">
    <property type="term" value="P:arabinogalactan protein metabolic process"/>
    <property type="evidence" value="ECO:0007669"/>
    <property type="project" value="UniProtKB-ARBA"/>
</dbReference>
<dbReference type="GO" id="GO:0016887">
    <property type="term" value="F:ATP hydrolysis activity"/>
    <property type="evidence" value="ECO:0007669"/>
    <property type="project" value="InterPro"/>
</dbReference>
<evidence type="ECO:0000256" key="10">
    <source>
        <dbReference type="ARBA" id="ARBA00022741"/>
    </source>
</evidence>
<dbReference type="FunFam" id="2.60.120.200:FF:000359">
    <property type="entry name" value="Hydroxyproline O-galactosyltransferase GALT6"/>
    <property type="match status" value="1"/>
</dbReference>
<dbReference type="InterPro" id="IPR003593">
    <property type="entry name" value="AAA+_ATPase"/>
</dbReference>
<evidence type="ECO:0000256" key="22">
    <source>
        <dbReference type="SAM" id="MobiDB-lite"/>
    </source>
</evidence>
<evidence type="ECO:0000256" key="12">
    <source>
        <dbReference type="ARBA" id="ARBA00022840"/>
    </source>
</evidence>
<dbReference type="FunFam" id="2.60.120.200:FF:000071">
    <property type="entry name" value="Hydroxyproline O-galactosyltransferase GALT2"/>
    <property type="match status" value="1"/>
</dbReference>
<evidence type="ECO:0000259" key="24">
    <source>
        <dbReference type="PROSITE" id="PS51304"/>
    </source>
</evidence>
<dbReference type="PROSITE" id="PS00674">
    <property type="entry name" value="AAA"/>
    <property type="match status" value="1"/>
</dbReference>
<sequence length="1254" mass="144047">MLCERETKSSTTLQCQQNQERRRQQPESDCPQAPKPDMKRGRVRKLDTLLTFTRQRSIQILIVLALFYAFFVTLEIPFLFRNAQQLPSRLPRLVRRPNGVVSGLILNDAAFDSSLYQSACSVGKAVWAQLKSGNPPAPVSKPDNRSELCPGSISISGPEFLIRGSLMVIPCGLTLGSHVTVVGEPSRAQGRRCQFVMELQGLKTVEGEEPPKVLHFNPRLRGDWSGKPVIELNTCYRMHWGTAMRCDGWKSRADEDTVDGLVKCEKWIGGDDHDRQAVETKAEWWLKRLIGRTKRVTFDWPFPFSENKLFVLTLSAGLEGYHVNVDGRHVTSFPYRTGFTLEDATGLTLSGDIDVHSVFAASLPSVHPNVSPRQHLEYSTRWRAPNLPYSGVELFVGILSAGNHFAERMSVRKSWMQHSFIKSSKVVARFFVALHPRKELNVELMKEAEYFGDIVIVPYMDNYDLVVLKTVAICEYGVRTVSAEYIMKGDDDTFVKVDDIMTQARNVPYSMSYYIGNINYHHKPLRRGKWAVTYEEWPEEEYPPYANGPGYILSSDIATYILSEFEAHKLRLFKMEDVSMGMWVEQFNRTKPVYYLHSFKFCQYGCVEGYYTAHYQSPRQMMCLEEEPSLNSERRNEENKFCSHSLDSTLLLDFLFYPFFLFQQNGLEDLGEVEAVAFSSLKYDFTTLLIVTAVLSTSRLRPLPAKENCTTKFPFNQSHHNPKRSVPILHWQLDQNQLQEKSTMKMTEMWTTMGSTLASFMFLWTIMRQYCPYGVQRFFEKYTHRIMSYFSPYIRISFHEYMGDRLKRSEAYAAVEAYLSANTSKSAKRLKAEMGKDSSNLVLTMDEYERVTDDYEGVKIWWVSSKVISTTRSPMSYYPEQEKRFYKLTFHNKYRDLITESYLEHVMREGKEIRLRNRQRKLYTNSPGYKWPSYKQTMWSHIVFEHPATFETMALEPEKKKEIIEDLVTFSKSKDFYARIGKAWKRGYLLYGPPGTGKSTMIAAMANLLAYDVYDLELTAVKDNTELRKLLIETTSKSIIVIEDIDCSLDLTGQRKKKADKLSDDETDKDVVGRKEAKEEGGSGSKVTLSGLLNFIDGIWSACGGERLIVFTTNHVEKLDPALIRRGRMDKHIQLSYCTFDGFKVLANNYLKLETHPLFETIKRLIGEVNITPADVAENLMPKSPLDDPHKCLSDLIEALEEAAKAEELKQSCPIEHEELPQQNGSIKENGELSGDKTIDQTMNQCQLWLANDT</sequence>
<evidence type="ECO:0000256" key="2">
    <source>
        <dbReference type="ARBA" id="ARBA00001946"/>
    </source>
</evidence>
<dbReference type="GO" id="GO:0030246">
    <property type="term" value="F:carbohydrate binding"/>
    <property type="evidence" value="ECO:0007669"/>
    <property type="project" value="InterPro"/>
</dbReference>
<dbReference type="InterPro" id="IPR058017">
    <property type="entry name" value="At3g28540-like_C"/>
</dbReference>
<evidence type="ECO:0000256" key="14">
    <source>
        <dbReference type="ARBA" id="ARBA00022968"/>
    </source>
</evidence>
<dbReference type="InterPro" id="IPR002659">
    <property type="entry name" value="Glyco_trans_31"/>
</dbReference>
<gene>
    <name evidence="25" type="ORF">AYBTSS11_LOCUS11667</name>
</gene>
<keyword evidence="9 23" id="KW-0812">Transmembrane</keyword>
<dbReference type="InterPro" id="IPR003959">
    <property type="entry name" value="ATPase_AAA_core"/>
</dbReference>
<keyword evidence="12" id="KW-0067">ATP-binding</keyword>
<dbReference type="Pfam" id="PF00337">
    <property type="entry name" value="Gal-bind_lectin"/>
    <property type="match status" value="1"/>
</dbReference>
<comment type="pathway">
    <text evidence="4">Protein modification; protein glycosylation.</text>
</comment>
<evidence type="ECO:0000256" key="16">
    <source>
        <dbReference type="ARBA" id="ARBA00023034"/>
    </source>
</evidence>
<feature type="domain" description="Galectin" evidence="24">
    <location>
        <begin position="165"/>
        <end position="361"/>
    </location>
</feature>
<dbReference type="Pfam" id="PF14363">
    <property type="entry name" value="AAA_assoc"/>
    <property type="match status" value="1"/>
</dbReference>
<keyword evidence="7" id="KW-0328">Glycosyltransferase</keyword>
<comment type="similarity">
    <text evidence="5">Belongs to the AAA ATPase family. BCS1 subfamily.</text>
</comment>
<keyword evidence="26" id="KW-1185">Reference proteome</keyword>
<dbReference type="GO" id="GO:0000139">
    <property type="term" value="C:Golgi membrane"/>
    <property type="evidence" value="ECO:0007669"/>
    <property type="project" value="UniProtKB-SubCell"/>
</dbReference>
<dbReference type="FunFam" id="3.90.550.50:FF:000005">
    <property type="entry name" value="Hydroxyproline O-galactosyltransferase"/>
    <property type="match status" value="1"/>
</dbReference>
<dbReference type="InterPro" id="IPR003960">
    <property type="entry name" value="ATPase_AAA_CS"/>
</dbReference>
<dbReference type="Gene3D" id="6.10.280.40">
    <property type="match status" value="1"/>
</dbReference>
<evidence type="ECO:0000256" key="8">
    <source>
        <dbReference type="ARBA" id="ARBA00022679"/>
    </source>
</evidence>
<keyword evidence="14" id="KW-0735">Signal-anchor</keyword>
<keyword evidence="11" id="KW-0378">Hydrolase</keyword>
<organism evidence="25 26">
    <name type="scientific">Sphenostylis stenocarpa</name>
    <dbReference type="NCBI Taxonomy" id="92480"/>
    <lineage>
        <taxon>Eukaryota</taxon>
        <taxon>Viridiplantae</taxon>
        <taxon>Streptophyta</taxon>
        <taxon>Embryophyta</taxon>
        <taxon>Tracheophyta</taxon>
        <taxon>Spermatophyta</taxon>
        <taxon>Magnoliopsida</taxon>
        <taxon>eudicotyledons</taxon>
        <taxon>Gunneridae</taxon>
        <taxon>Pentapetalae</taxon>
        <taxon>rosids</taxon>
        <taxon>fabids</taxon>
        <taxon>Fabales</taxon>
        <taxon>Fabaceae</taxon>
        <taxon>Papilionoideae</taxon>
        <taxon>50 kb inversion clade</taxon>
        <taxon>NPAAA clade</taxon>
        <taxon>indigoferoid/millettioid clade</taxon>
        <taxon>Phaseoleae</taxon>
        <taxon>Sphenostylis</taxon>
    </lineage>
</organism>
<dbReference type="PROSITE" id="PS51304">
    <property type="entry name" value="GALECTIN"/>
    <property type="match status" value="1"/>
</dbReference>
<keyword evidence="8" id="KW-0808">Transferase</keyword>
<dbReference type="InterPro" id="IPR050747">
    <property type="entry name" value="Mitochondrial_chaperone_BCS1"/>
</dbReference>
<evidence type="ECO:0000256" key="15">
    <source>
        <dbReference type="ARBA" id="ARBA00022989"/>
    </source>
</evidence>
<dbReference type="PANTHER" id="PTHR23070">
    <property type="entry name" value="BCS1 AAA-TYPE ATPASE"/>
    <property type="match status" value="1"/>
</dbReference>
<name>A0AA86SD23_9FABA</name>
<dbReference type="EMBL" id="OY731400">
    <property type="protein sequence ID" value="CAJ1943992.1"/>
    <property type="molecule type" value="Genomic_DNA"/>
</dbReference>
<protein>
    <recommendedName>
        <fullName evidence="24">Galectin domain-containing protein</fullName>
    </recommendedName>
</protein>
<dbReference type="Gene3D" id="2.60.120.200">
    <property type="match status" value="1"/>
</dbReference>
<evidence type="ECO:0000256" key="4">
    <source>
        <dbReference type="ARBA" id="ARBA00004922"/>
    </source>
</evidence>
<evidence type="ECO:0000256" key="18">
    <source>
        <dbReference type="ARBA" id="ARBA00023180"/>
    </source>
</evidence>
<dbReference type="GO" id="GO:0006950">
    <property type="term" value="P:response to stress"/>
    <property type="evidence" value="ECO:0007669"/>
    <property type="project" value="UniProtKB-ARBA"/>
</dbReference>
<keyword evidence="10" id="KW-0547">Nucleotide-binding</keyword>
<evidence type="ECO:0000313" key="26">
    <source>
        <dbReference type="Proteomes" id="UP001189624"/>
    </source>
</evidence>
<evidence type="ECO:0000256" key="5">
    <source>
        <dbReference type="ARBA" id="ARBA00007448"/>
    </source>
</evidence>
<evidence type="ECO:0000256" key="1">
    <source>
        <dbReference type="ARBA" id="ARBA00001936"/>
    </source>
</evidence>
<keyword evidence="15 23" id="KW-1133">Transmembrane helix</keyword>
<evidence type="ECO:0000256" key="23">
    <source>
        <dbReference type="SAM" id="Phobius"/>
    </source>
</evidence>
<comment type="similarity">
    <text evidence="6">Belongs to the glycosyltransferase 31 family.</text>
</comment>
<dbReference type="SMART" id="SM00908">
    <property type="entry name" value="Gal-bind_lectin"/>
    <property type="match status" value="1"/>
</dbReference>
<keyword evidence="17 23" id="KW-0472">Membrane</keyword>
<dbReference type="SUPFAM" id="SSF52540">
    <property type="entry name" value="P-loop containing nucleoside triphosphate hydrolases"/>
    <property type="match status" value="1"/>
</dbReference>
<dbReference type="Proteomes" id="UP001189624">
    <property type="component" value="Chromosome 3"/>
</dbReference>
<dbReference type="FunFam" id="3.40.50.300:FF:001122">
    <property type="entry name" value="AAA-ATPase ASD, mitochondrial"/>
    <property type="match status" value="1"/>
</dbReference>
<dbReference type="CDD" id="cd00070">
    <property type="entry name" value="GLECT"/>
    <property type="match status" value="1"/>
</dbReference>
<accession>A0AA86SD23</accession>
<dbReference type="Gene3D" id="3.40.50.300">
    <property type="entry name" value="P-loop containing nucleotide triphosphate hydrolases"/>
    <property type="match status" value="1"/>
</dbReference>
<dbReference type="Gramene" id="rna-AYBTSS11_LOCUS11667">
    <property type="protein sequence ID" value="CAJ1943992.1"/>
    <property type="gene ID" value="gene-AYBTSS11_LOCUS11667"/>
</dbReference>
<evidence type="ECO:0000256" key="9">
    <source>
        <dbReference type="ARBA" id="ARBA00022692"/>
    </source>
</evidence>
<feature type="transmembrane region" description="Helical" evidence="23">
    <location>
        <begin position="58"/>
        <end position="80"/>
    </location>
</feature>
<evidence type="ECO:0000256" key="11">
    <source>
        <dbReference type="ARBA" id="ARBA00022801"/>
    </source>
</evidence>
<keyword evidence="13" id="KW-0460">Magnesium</keyword>
<dbReference type="GO" id="GO:0005524">
    <property type="term" value="F:ATP binding"/>
    <property type="evidence" value="ECO:0007669"/>
    <property type="project" value="UniProtKB-KW"/>
</dbReference>
<dbReference type="SMART" id="SM00382">
    <property type="entry name" value="AAA"/>
    <property type="match status" value="1"/>
</dbReference>
<dbReference type="InterPro" id="IPR013320">
    <property type="entry name" value="ConA-like_dom_sf"/>
</dbReference>
<reference evidence="25" key="1">
    <citation type="submission" date="2023-10" db="EMBL/GenBank/DDBJ databases">
        <authorList>
            <person name="Domelevo Entfellner J.-B."/>
        </authorList>
    </citation>
    <scope>NUCLEOTIDE SEQUENCE</scope>
</reference>
<dbReference type="Gene3D" id="3.90.550.50">
    <property type="match status" value="1"/>
</dbReference>
<dbReference type="Pfam" id="PF25568">
    <property type="entry name" value="AAA_lid_At3g28540"/>
    <property type="match status" value="1"/>
</dbReference>
<keyword evidence="18" id="KW-0325">Glycoprotein</keyword>
<dbReference type="GO" id="GO:1990714">
    <property type="term" value="F:hydroxyproline O-galactosyltransferase activity"/>
    <property type="evidence" value="ECO:0007669"/>
    <property type="project" value="UniProtKB-ARBA"/>
</dbReference>
<dbReference type="CDD" id="cd19510">
    <property type="entry name" value="RecA-like_BCS1"/>
    <property type="match status" value="1"/>
</dbReference>
<evidence type="ECO:0000256" key="20">
    <source>
        <dbReference type="ARBA" id="ARBA00049360"/>
    </source>
</evidence>
<dbReference type="InterPro" id="IPR001079">
    <property type="entry name" value="Galectin_CRD"/>
</dbReference>
<comment type="cofactor">
    <cofactor evidence="2">
        <name>Mg(2+)</name>
        <dbReference type="ChEBI" id="CHEBI:18420"/>
    </cofactor>
</comment>
<evidence type="ECO:0000256" key="17">
    <source>
        <dbReference type="ARBA" id="ARBA00023136"/>
    </source>
</evidence>
<keyword evidence="19" id="KW-0464">Manganese</keyword>